<dbReference type="PANTHER" id="PTHR24381:SF467">
    <property type="entry name" value="ZINC FINGER AND SCAN DOMAIN-CONTAINING PROTEIN 2"/>
    <property type="match status" value="1"/>
</dbReference>
<evidence type="ECO:0000256" key="6">
    <source>
        <dbReference type="PROSITE-ProRule" id="PRU00042"/>
    </source>
</evidence>
<dbReference type="GeneID" id="129327864"/>
<feature type="domain" description="C2H2-type" evidence="7">
    <location>
        <begin position="99"/>
        <end position="126"/>
    </location>
</feature>
<keyword evidence="3 6" id="KW-0863">Zinc-finger</keyword>
<evidence type="ECO:0000256" key="5">
    <source>
        <dbReference type="ARBA" id="ARBA00023125"/>
    </source>
</evidence>
<feature type="domain" description="C2H2-type" evidence="7">
    <location>
        <begin position="183"/>
        <end position="210"/>
    </location>
</feature>
<dbReference type="FunFam" id="3.30.160.60:FF:002343">
    <property type="entry name" value="Zinc finger protein 33A"/>
    <property type="match status" value="2"/>
</dbReference>
<dbReference type="InterPro" id="IPR013087">
    <property type="entry name" value="Znf_C2H2_type"/>
</dbReference>
<dbReference type="SMART" id="SM00349">
    <property type="entry name" value="KRAB"/>
    <property type="match status" value="1"/>
</dbReference>
<dbReference type="Gene3D" id="3.30.160.60">
    <property type="entry name" value="Classic Zinc Finger"/>
    <property type="match status" value="5"/>
</dbReference>
<dbReference type="FunFam" id="3.30.160.60:FF:000358">
    <property type="entry name" value="zinc finger protein 24"/>
    <property type="match status" value="1"/>
</dbReference>
<dbReference type="FunFam" id="3.30.160.60:FF:000176">
    <property type="entry name" value="zinc finger protein 70"/>
    <property type="match status" value="1"/>
</dbReference>
<reference evidence="10" key="1">
    <citation type="submission" date="2025-08" db="UniProtKB">
        <authorList>
            <consortium name="RefSeq"/>
        </authorList>
    </citation>
    <scope>IDENTIFICATION</scope>
    <source>
        <tissue evidence="10">Blood</tissue>
    </source>
</reference>
<proteinExistence type="predicted"/>
<keyword evidence="2" id="KW-0677">Repeat</keyword>
<dbReference type="CDD" id="cd07765">
    <property type="entry name" value="KRAB_A-box"/>
    <property type="match status" value="1"/>
</dbReference>
<evidence type="ECO:0000256" key="2">
    <source>
        <dbReference type="ARBA" id="ARBA00022737"/>
    </source>
</evidence>
<evidence type="ECO:0000256" key="4">
    <source>
        <dbReference type="ARBA" id="ARBA00022833"/>
    </source>
</evidence>
<dbReference type="GO" id="GO:0005634">
    <property type="term" value="C:nucleus"/>
    <property type="evidence" value="ECO:0007669"/>
    <property type="project" value="TreeGrafter"/>
</dbReference>
<organism evidence="9 10">
    <name type="scientific">Eublepharis macularius</name>
    <name type="common">Leopard gecko</name>
    <name type="synonym">Cyrtodactylus macularius</name>
    <dbReference type="NCBI Taxonomy" id="481883"/>
    <lineage>
        <taxon>Eukaryota</taxon>
        <taxon>Metazoa</taxon>
        <taxon>Chordata</taxon>
        <taxon>Craniata</taxon>
        <taxon>Vertebrata</taxon>
        <taxon>Euteleostomi</taxon>
        <taxon>Lepidosauria</taxon>
        <taxon>Squamata</taxon>
        <taxon>Bifurcata</taxon>
        <taxon>Gekkota</taxon>
        <taxon>Eublepharidae</taxon>
        <taxon>Eublepharinae</taxon>
        <taxon>Eublepharis</taxon>
    </lineage>
</organism>
<dbReference type="InterPro" id="IPR036236">
    <property type="entry name" value="Znf_C2H2_sf"/>
</dbReference>
<keyword evidence="9" id="KW-1185">Reference proteome</keyword>
<dbReference type="SUPFAM" id="SSF109640">
    <property type="entry name" value="KRAB domain (Kruppel-associated box)"/>
    <property type="match status" value="1"/>
</dbReference>
<feature type="domain" description="C2H2-type" evidence="7">
    <location>
        <begin position="155"/>
        <end position="182"/>
    </location>
</feature>
<evidence type="ECO:0000256" key="1">
    <source>
        <dbReference type="ARBA" id="ARBA00022723"/>
    </source>
</evidence>
<dbReference type="GO" id="GO:0000981">
    <property type="term" value="F:DNA-binding transcription factor activity, RNA polymerase II-specific"/>
    <property type="evidence" value="ECO:0007669"/>
    <property type="project" value="TreeGrafter"/>
</dbReference>
<dbReference type="GO" id="GO:0008270">
    <property type="term" value="F:zinc ion binding"/>
    <property type="evidence" value="ECO:0007669"/>
    <property type="project" value="UniProtKB-KW"/>
</dbReference>
<keyword evidence="5" id="KW-0238">DNA-binding</keyword>
<dbReference type="Gene3D" id="6.10.140.140">
    <property type="match status" value="1"/>
</dbReference>
<keyword evidence="4" id="KW-0862">Zinc</keyword>
<protein>
    <submittedName>
        <fullName evidence="10">Zinc finger protein 436-like</fullName>
    </submittedName>
</protein>
<dbReference type="PROSITE" id="PS00028">
    <property type="entry name" value="ZINC_FINGER_C2H2_1"/>
    <property type="match status" value="2"/>
</dbReference>
<accession>A0AA97J7M5</accession>
<dbReference type="SUPFAM" id="SSF57667">
    <property type="entry name" value="beta-beta-alpha zinc fingers"/>
    <property type="match status" value="3"/>
</dbReference>
<evidence type="ECO:0000256" key="3">
    <source>
        <dbReference type="ARBA" id="ARBA00022771"/>
    </source>
</evidence>
<dbReference type="KEGG" id="emc:129327864"/>
<evidence type="ECO:0000259" key="7">
    <source>
        <dbReference type="PROSITE" id="PS50157"/>
    </source>
</evidence>
<gene>
    <name evidence="10" type="primary">LOC129327864</name>
</gene>
<dbReference type="Pfam" id="PF01352">
    <property type="entry name" value="KRAB"/>
    <property type="match status" value="1"/>
</dbReference>
<feature type="domain" description="KRAB" evidence="8">
    <location>
        <begin position="19"/>
        <end position="92"/>
    </location>
</feature>
<dbReference type="PROSITE" id="PS50157">
    <property type="entry name" value="ZINC_FINGER_C2H2_2"/>
    <property type="match status" value="4"/>
</dbReference>
<keyword evidence="1" id="KW-0479">Metal-binding</keyword>
<evidence type="ECO:0000259" key="8">
    <source>
        <dbReference type="PROSITE" id="PS50805"/>
    </source>
</evidence>
<dbReference type="Pfam" id="PF00096">
    <property type="entry name" value="zf-C2H2"/>
    <property type="match status" value="2"/>
</dbReference>
<dbReference type="Proteomes" id="UP001190640">
    <property type="component" value="Chromosome 4"/>
</dbReference>
<dbReference type="RefSeq" id="XP_054832589.1">
    <property type="nucleotide sequence ID" value="XM_054976614.1"/>
</dbReference>
<dbReference type="PROSITE" id="PS50805">
    <property type="entry name" value="KRAB"/>
    <property type="match status" value="1"/>
</dbReference>
<feature type="domain" description="C2H2-type" evidence="7">
    <location>
        <begin position="127"/>
        <end position="154"/>
    </location>
</feature>
<sequence>MKSSDEDLNSESEHLVGLVTLEEVSVYFTEEEWALLDPDQRRLHKEVMEENRQNVASLEEALLVAKPDSTSKLQGNSNLFFQDLDERERSAEPDCPQNKECLQCGKSFAESIDVTTHQCTYTGEKPYTCLECGKSFAQRTQLTAHQRIHTGEEPYKCLDCEKSFDQCGTLTSHQQIHTGEKPYKCLGCGKSFAWSKDVTTNQRTHTEENPYKCLECGKRFAQMEEEDLPSAAAVHQPGFG</sequence>
<dbReference type="AlphaFoldDB" id="A0AA97J7M5"/>
<evidence type="ECO:0000313" key="9">
    <source>
        <dbReference type="Proteomes" id="UP001190640"/>
    </source>
</evidence>
<dbReference type="InterPro" id="IPR001909">
    <property type="entry name" value="KRAB"/>
</dbReference>
<dbReference type="SMART" id="SM00355">
    <property type="entry name" value="ZnF_C2H2"/>
    <property type="match status" value="3"/>
</dbReference>
<dbReference type="PANTHER" id="PTHR24381">
    <property type="entry name" value="ZINC FINGER PROTEIN"/>
    <property type="match status" value="1"/>
</dbReference>
<name>A0AA97J7M5_EUBMA</name>
<dbReference type="InterPro" id="IPR036051">
    <property type="entry name" value="KRAB_dom_sf"/>
</dbReference>
<evidence type="ECO:0000313" key="10">
    <source>
        <dbReference type="RefSeq" id="XP_054832589.1"/>
    </source>
</evidence>
<dbReference type="GO" id="GO:0000977">
    <property type="term" value="F:RNA polymerase II transcription regulatory region sequence-specific DNA binding"/>
    <property type="evidence" value="ECO:0007669"/>
    <property type="project" value="TreeGrafter"/>
</dbReference>